<dbReference type="Proteomes" id="UP000828251">
    <property type="component" value="Unassembled WGS sequence"/>
</dbReference>
<accession>A0A9D3UX82</accession>
<evidence type="ECO:0000313" key="2">
    <source>
        <dbReference type="Proteomes" id="UP000828251"/>
    </source>
</evidence>
<reference evidence="1 2" key="1">
    <citation type="journal article" date="2021" name="Plant Biotechnol. J.">
        <title>Multi-omics assisted identification of the key and species-specific regulatory components of drought-tolerant mechanisms in Gossypium stocksii.</title>
        <authorList>
            <person name="Yu D."/>
            <person name="Ke L."/>
            <person name="Zhang D."/>
            <person name="Wu Y."/>
            <person name="Sun Y."/>
            <person name="Mei J."/>
            <person name="Sun J."/>
            <person name="Sun Y."/>
        </authorList>
    </citation>
    <scope>NUCLEOTIDE SEQUENCE [LARGE SCALE GENOMIC DNA]</scope>
    <source>
        <strain evidence="2">cv. E1</strain>
        <tissue evidence="1">Leaf</tissue>
    </source>
</reference>
<keyword evidence="2" id="KW-1185">Reference proteome</keyword>
<evidence type="ECO:0000313" key="1">
    <source>
        <dbReference type="EMBL" id="KAH1063986.1"/>
    </source>
</evidence>
<protein>
    <submittedName>
        <fullName evidence="1">Uncharacterized protein</fullName>
    </submittedName>
</protein>
<name>A0A9D3UX82_9ROSI</name>
<dbReference type="AlphaFoldDB" id="A0A9D3UX82"/>
<feature type="non-terminal residue" evidence="1">
    <location>
        <position position="86"/>
    </location>
</feature>
<sequence length="86" mass="9599">MAPTLKLTCPCGSHGLAQKPTRQCGPPMWAHTPVWLTRPNLVKLGWLTRPHLGHHTVMSCARPSLRRSHSRVVTHNLPHSRVASIM</sequence>
<proteinExistence type="predicted"/>
<gene>
    <name evidence="1" type="ORF">J1N35_028973</name>
</gene>
<organism evidence="1 2">
    <name type="scientific">Gossypium stocksii</name>
    <dbReference type="NCBI Taxonomy" id="47602"/>
    <lineage>
        <taxon>Eukaryota</taxon>
        <taxon>Viridiplantae</taxon>
        <taxon>Streptophyta</taxon>
        <taxon>Embryophyta</taxon>
        <taxon>Tracheophyta</taxon>
        <taxon>Spermatophyta</taxon>
        <taxon>Magnoliopsida</taxon>
        <taxon>eudicotyledons</taxon>
        <taxon>Gunneridae</taxon>
        <taxon>Pentapetalae</taxon>
        <taxon>rosids</taxon>
        <taxon>malvids</taxon>
        <taxon>Malvales</taxon>
        <taxon>Malvaceae</taxon>
        <taxon>Malvoideae</taxon>
        <taxon>Gossypium</taxon>
    </lineage>
</organism>
<dbReference type="EMBL" id="JAIQCV010000009">
    <property type="protein sequence ID" value="KAH1063986.1"/>
    <property type="molecule type" value="Genomic_DNA"/>
</dbReference>
<comment type="caution">
    <text evidence="1">The sequence shown here is derived from an EMBL/GenBank/DDBJ whole genome shotgun (WGS) entry which is preliminary data.</text>
</comment>